<dbReference type="AlphaFoldDB" id="A0A0V1FWK0"/>
<dbReference type="OrthoDB" id="10320879at2759"/>
<accession>A0A0V1FWK0</accession>
<evidence type="ECO:0000313" key="1">
    <source>
        <dbReference type="EMBL" id="KRY90354.1"/>
    </source>
</evidence>
<evidence type="ECO:0000313" key="2">
    <source>
        <dbReference type="Proteomes" id="UP000054995"/>
    </source>
</evidence>
<gene>
    <name evidence="1" type="ORF">T4D_8489</name>
</gene>
<sequence>MSSNSDVSGHFVFSLTVEKVALTKDRESSSSSSDKSNCPKKTSNMKAELLQCICRPLVASEACRACLFRANKSRCWSRMGNNIICCILESHFSKMNFCYLSNSEEFALTDFHLAHVLLWRGKGINDTSARQFAGEFSEQNYRLMHHHRGAFQWTIFGSTYPEVAIYLN</sequence>
<protein>
    <submittedName>
        <fullName evidence="1">Uncharacterized protein</fullName>
    </submittedName>
</protein>
<comment type="caution">
    <text evidence="1">The sequence shown here is derived from an EMBL/GenBank/DDBJ whole genome shotgun (WGS) entry which is preliminary data.</text>
</comment>
<dbReference type="EMBL" id="JYDT01000022">
    <property type="protein sequence ID" value="KRY90354.1"/>
    <property type="molecule type" value="Genomic_DNA"/>
</dbReference>
<name>A0A0V1FWK0_TRIPS</name>
<dbReference type="Proteomes" id="UP000054995">
    <property type="component" value="Unassembled WGS sequence"/>
</dbReference>
<reference evidence="1 2" key="1">
    <citation type="submission" date="2015-01" db="EMBL/GenBank/DDBJ databases">
        <title>Evolution of Trichinella species and genotypes.</title>
        <authorList>
            <person name="Korhonen P.K."/>
            <person name="Edoardo P."/>
            <person name="Giuseppe L.R."/>
            <person name="Gasser R.B."/>
        </authorList>
    </citation>
    <scope>NUCLEOTIDE SEQUENCE [LARGE SCALE GENOMIC DNA]</scope>
    <source>
        <strain evidence="1">ISS470</strain>
    </source>
</reference>
<organism evidence="1 2">
    <name type="scientific">Trichinella pseudospiralis</name>
    <name type="common">Parasitic roundworm</name>
    <dbReference type="NCBI Taxonomy" id="6337"/>
    <lineage>
        <taxon>Eukaryota</taxon>
        <taxon>Metazoa</taxon>
        <taxon>Ecdysozoa</taxon>
        <taxon>Nematoda</taxon>
        <taxon>Enoplea</taxon>
        <taxon>Dorylaimia</taxon>
        <taxon>Trichinellida</taxon>
        <taxon>Trichinellidae</taxon>
        <taxon>Trichinella</taxon>
    </lineage>
</organism>
<proteinExistence type="predicted"/>
<keyword evidence="2" id="KW-1185">Reference proteome</keyword>